<proteinExistence type="predicted"/>
<gene>
    <name evidence="2" type="ORF">PR048_008824</name>
</gene>
<feature type="non-terminal residue" evidence="2">
    <location>
        <position position="586"/>
    </location>
</feature>
<evidence type="ECO:0000256" key="1">
    <source>
        <dbReference type="SAM" id="MobiDB-lite"/>
    </source>
</evidence>
<reference evidence="2 3" key="1">
    <citation type="submission" date="2023-02" db="EMBL/GenBank/DDBJ databases">
        <title>LHISI_Scaffold_Assembly.</title>
        <authorList>
            <person name="Stuart O.P."/>
            <person name="Cleave R."/>
            <person name="Magrath M.J.L."/>
            <person name="Mikheyev A.S."/>
        </authorList>
    </citation>
    <scope>NUCLEOTIDE SEQUENCE [LARGE SCALE GENOMIC DNA]</scope>
    <source>
        <strain evidence="2">Daus_M_001</strain>
        <tissue evidence="2">Leg muscle</tissue>
    </source>
</reference>
<protein>
    <submittedName>
        <fullName evidence="2">Uncharacterized protein</fullName>
    </submittedName>
</protein>
<dbReference type="Proteomes" id="UP001159363">
    <property type="component" value="Chromosome 3"/>
</dbReference>
<sequence length="586" mass="65033">MAAHIAAGIPTRAPGLIEASRRTKYGSRYRVISALAYEVTPECKGEGNLGSKREIPEKTCRQTASSARIYTCENPATRPGNEPGSPWWEASVLIAQPPWSRSLLAYEEFGRKGESKKESGRGVTARGCRLTTPSSVLQRISLGGNMLALRSREGFVTSLADSNRRRVGRRGYKLNPLQTSYPTLYRPLYLISRHGQEGRGIGFISRGTPPPINPAPLPNPPLFQLNSYPSRPLRGIQCGRKIAILRRLELQRNINEIKSIAIVTIIEMAVQVRPSDIPEDTASKVDDRLWSNAGMKGRGKREIPENTRRPTASSGTIPTCENPVNRPGIEPGSPWWEASVLIAQPPWPPIALEKISAHDVLHENSENSQRLWNTFSVVAYSCRNVVISRLYVSGSNSPSLVRYEGEKEEINELRGCERWKKVGRRGSERLLHEGREATKPDATRWPVVGLHQKLSPGLPPLPLLTTVAQAFKYNTHATAFSGSRKPVRVIEVSMVQRRNEGAGETGVPRENPPTNGIVRSEQVNCSAFVAPARKYFLPCSPITLHNQTLSTKNVQLVSYLCSRTVCIATRRREQIAVPETSHYVSR</sequence>
<evidence type="ECO:0000313" key="2">
    <source>
        <dbReference type="EMBL" id="KAJ8889325.1"/>
    </source>
</evidence>
<keyword evidence="3" id="KW-1185">Reference proteome</keyword>
<feature type="compositionally biased region" description="Polar residues" evidence="1">
    <location>
        <begin position="309"/>
        <end position="319"/>
    </location>
</feature>
<evidence type="ECO:0000313" key="3">
    <source>
        <dbReference type="Proteomes" id="UP001159363"/>
    </source>
</evidence>
<accession>A0ABQ9HY79</accession>
<organism evidence="2 3">
    <name type="scientific">Dryococelus australis</name>
    <dbReference type="NCBI Taxonomy" id="614101"/>
    <lineage>
        <taxon>Eukaryota</taxon>
        <taxon>Metazoa</taxon>
        <taxon>Ecdysozoa</taxon>
        <taxon>Arthropoda</taxon>
        <taxon>Hexapoda</taxon>
        <taxon>Insecta</taxon>
        <taxon>Pterygota</taxon>
        <taxon>Neoptera</taxon>
        <taxon>Polyneoptera</taxon>
        <taxon>Phasmatodea</taxon>
        <taxon>Verophasmatodea</taxon>
        <taxon>Anareolatae</taxon>
        <taxon>Phasmatidae</taxon>
        <taxon>Eurycanthinae</taxon>
        <taxon>Dryococelus</taxon>
    </lineage>
</organism>
<dbReference type="EMBL" id="JARBHB010000003">
    <property type="protein sequence ID" value="KAJ8889325.1"/>
    <property type="molecule type" value="Genomic_DNA"/>
</dbReference>
<feature type="region of interest" description="Disordered" evidence="1">
    <location>
        <begin position="294"/>
        <end position="326"/>
    </location>
</feature>
<name>A0ABQ9HY79_9NEOP</name>
<comment type="caution">
    <text evidence="2">The sequence shown here is derived from an EMBL/GenBank/DDBJ whole genome shotgun (WGS) entry which is preliminary data.</text>
</comment>